<feature type="region of interest" description="Disordered" evidence="1">
    <location>
        <begin position="778"/>
        <end position="798"/>
    </location>
</feature>
<keyword evidence="2" id="KW-0812">Transmembrane</keyword>
<name>A0A0M0JSZ7_9EUKA</name>
<protein>
    <submittedName>
        <fullName evidence="3">Uncharacterized protein</fullName>
    </submittedName>
</protein>
<evidence type="ECO:0000256" key="1">
    <source>
        <dbReference type="SAM" id="MobiDB-lite"/>
    </source>
</evidence>
<dbReference type="AlphaFoldDB" id="A0A0M0JSZ7"/>
<keyword evidence="2" id="KW-1133">Transmembrane helix</keyword>
<evidence type="ECO:0000256" key="2">
    <source>
        <dbReference type="SAM" id="Phobius"/>
    </source>
</evidence>
<sequence length="824" mass="87976">MVPDPTDLSCVQRAWPGMDANSARYVYSFSGGVTGTMIVDGGRDMYDNGNEMRLRVRGQWSAPLQYKQICDGTTSEPVGRGGATYATCKENRDGPGRFFSAAFHSDQGIIDGFRISGNLGADGRGGQTTPAAALFGTNGTRGFYKSVHDAYTAGIGSDPSVNHLVIARAAGTQTVGAGTDSDEDMIIFDRPVNHVLYILWAGYNGHEFAESVFQSVLNTMGSACFGVVPENAGYSPPPPPNSGCASRPCGPGSTCADFIRVPCIDRVWPPAGIPNIFPFTEGETGRSIRDGGSDMYDGGNYLSVRIQGAWQFELPYTQDCNGLFPTELDGVDGPATSNVLYSTCKLLDGGVRGSDYVGDVTAGTLFSASFYSAEAKIDGFLISGNLGADGGGSFESFHLEGPRGSHAYFKQVYGAQTDPSISHLIITRAPPDQLVEAPILAYTTDSDFHEVLFNTGQQVVMYMLWAGKLPSSIPGYDYAVSYRYTRQQVQVWPVNLPALYNFQGGVTGYYIDDGGRDAFDIGNELRIRVNGKWSSPLYYNQICDGSHSHPVGNSIASLGDVQYITCKLPLSSLSYYSPGFGAAFILIGSSKAGMIDGFMTLGNLGADKGGAQKFNNGNSPLRGPHGTIGYWKKTYGADDAGVDLADPSINHLIFGKGLDKADVTVGSSTDSDLHELQFKNGITQFYYILFLGKEGYSYSEKAFEETLNALASSCNLDEARSLPGGADEPPGMSGWVIAAIVISVWLLLCFLAGCFWAKKNGKLDAIMDKLPAIPLPSMSRAKTTPARRSAPSTSMAPLSTAKISLTTADSAAEEFATSYQPPSQ</sequence>
<feature type="transmembrane region" description="Helical" evidence="2">
    <location>
        <begin position="735"/>
        <end position="757"/>
    </location>
</feature>
<organism evidence="3 4">
    <name type="scientific">Chrysochromulina tobinii</name>
    <dbReference type="NCBI Taxonomy" id="1460289"/>
    <lineage>
        <taxon>Eukaryota</taxon>
        <taxon>Haptista</taxon>
        <taxon>Haptophyta</taxon>
        <taxon>Prymnesiophyceae</taxon>
        <taxon>Prymnesiales</taxon>
        <taxon>Chrysochromulinaceae</taxon>
        <taxon>Chrysochromulina</taxon>
    </lineage>
</organism>
<keyword evidence="2" id="KW-0472">Membrane</keyword>
<gene>
    <name evidence="3" type="ORF">Ctob_007133</name>
</gene>
<evidence type="ECO:0000313" key="3">
    <source>
        <dbReference type="EMBL" id="KOO29422.1"/>
    </source>
</evidence>
<keyword evidence="4" id="KW-1185">Reference proteome</keyword>
<comment type="caution">
    <text evidence="3">The sequence shown here is derived from an EMBL/GenBank/DDBJ whole genome shotgun (WGS) entry which is preliminary data.</text>
</comment>
<accession>A0A0M0JSZ7</accession>
<reference evidence="4" key="1">
    <citation type="journal article" date="2015" name="PLoS Genet.">
        <title>Genome Sequence and Transcriptome Analyses of Chrysochromulina tobin: Metabolic Tools for Enhanced Algal Fitness in the Prominent Order Prymnesiales (Haptophyceae).</title>
        <authorList>
            <person name="Hovde B.T."/>
            <person name="Deodato C.R."/>
            <person name="Hunsperger H.M."/>
            <person name="Ryken S.A."/>
            <person name="Yost W."/>
            <person name="Jha R.K."/>
            <person name="Patterson J."/>
            <person name="Monnat R.J. Jr."/>
            <person name="Barlow S.B."/>
            <person name="Starkenburg S.R."/>
            <person name="Cattolico R.A."/>
        </authorList>
    </citation>
    <scope>NUCLEOTIDE SEQUENCE</scope>
    <source>
        <strain evidence="4">CCMP291</strain>
    </source>
</reference>
<evidence type="ECO:0000313" key="4">
    <source>
        <dbReference type="Proteomes" id="UP000037460"/>
    </source>
</evidence>
<dbReference type="Proteomes" id="UP000037460">
    <property type="component" value="Unassembled WGS sequence"/>
</dbReference>
<dbReference type="EMBL" id="JWZX01002418">
    <property type="protein sequence ID" value="KOO29422.1"/>
    <property type="molecule type" value="Genomic_DNA"/>
</dbReference>
<proteinExistence type="predicted"/>